<dbReference type="EMBL" id="AJAT01000022">
    <property type="protein sequence ID" value="EOL41205.1"/>
    <property type="molecule type" value="Genomic_DNA"/>
</dbReference>
<dbReference type="InterPro" id="IPR008927">
    <property type="entry name" value="6-PGluconate_DH-like_C_sf"/>
</dbReference>
<dbReference type="PANTHER" id="PTHR43362:SF1">
    <property type="entry name" value="MANNITOL DEHYDROGENASE 2-RELATED"/>
    <property type="match status" value="1"/>
</dbReference>
<evidence type="ECO:0000256" key="1">
    <source>
        <dbReference type="ARBA" id="ARBA00023002"/>
    </source>
</evidence>
<feature type="domain" description="Mannitol dehydrogenase C-terminal" evidence="4">
    <location>
        <begin position="315"/>
        <end position="497"/>
    </location>
</feature>
<sequence length="527" mass="59016">MKEMNKIKGIKMPLAEKKELISYTKDYPQWVHFGGGNLFRAFHAEIAQKLVDKKEMKSGIIVCETFDEQVIDSAYHPYDNNILEVIMYDDGELEKKLLNSVVDSYFCQPMNQSDYQAVQAIFETPFLQMITVTITEKGYLLTDSFGELSTAVKRDIESGPAHATHTMSIITSLLFHRFINGANPLAVISTDNFSKNGQKFQEAVVKVATEWERLGYVNNLFIEYLLDTTKITFPWTMIDRITPNPSSDVLEKLRAQGIEGLSLIHTEKGTNIAPFANTEQTHYLVIEDEFPNGRPALEEAGVILTTREIVDKADAMKVTACLNPLHTAMAIFGCLLGYQSIAEEMNDEDICQLVRGVGYKEGLPVVENPGIIHPQTFLDEVITKRLPNPMIPDTPQRIAADTSQKVSIRFGETIKKYVNEQGTAESLVYIPLSIAGWLRYILGIDDEGKQTQLSPDPLLHELQEKLGEISLGYTGDIHQIVAPILSNSAIFGINLYEAAIGEKIEGYFKKMIGKEGAVRQTLHETVQ</sequence>
<feature type="domain" description="Mannitol dehydrogenase N-terminal" evidence="3">
    <location>
        <begin position="30"/>
        <end position="298"/>
    </location>
</feature>
<evidence type="ECO:0000259" key="3">
    <source>
        <dbReference type="Pfam" id="PF01232"/>
    </source>
</evidence>
<organism evidence="5 6">
    <name type="scientific">Enterococcus phoeniculicola ATCC BAA-412</name>
    <dbReference type="NCBI Taxonomy" id="1158610"/>
    <lineage>
        <taxon>Bacteria</taxon>
        <taxon>Bacillati</taxon>
        <taxon>Bacillota</taxon>
        <taxon>Bacilli</taxon>
        <taxon>Lactobacillales</taxon>
        <taxon>Enterococcaceae</taxon>
        <taxon>Enterococcus</taxon>
    </lineage>
</organism>
<dbReference type="SUPFAM" id="SSF48179">
    <property type="entry name" value="6-phosphogluconate dehydrogenase C-terminal domain-like"/>
    <property type="match status" value="1"/>
</dbReference>
<dbReference type="STRING" id="154621.RV11_GL002562"/>
<dbReference type="RefSeq" id="WP_010770166.1">
    <property type="nucleotide sequence ID" value="NZ_ASWE01000001.1"/>
</dbReference>
<comment type="catalytic activity">
    <reaction evidence="2">
        <text>D-mannitol 1-phosphate + NAD(+) = beta-D-fructose 6-phosphate + NADH + H(+)</text>
        <dbReference type="Rhea" id="RHEA:19661"/>
        <dbReference type="ChEBI" id="CHEBI:15378"/>
        <dbReference type="ChEBI" id="CHEBI:57540"/>
        <dbReference type="ChEBI" id="CHEBI:57634"/>
        <dbReference type="ChEBI" id="CHEBI:57945"/>
        <dbReference type="ChEBI" id="CHEBI:61381"/>
        <dbReference type="EC" id="1.1.1.17"/>
    </reaction>
</comment>
<dbReference type="Proteomes" id="UP000013785">
    <property type="component" value="Unassembled WGS sequence"/>
</dbReference>
<dbReference type="InterPro" id="IPR013118">
    <property type="entry name" value="Mannitol_DH_C"/>
</dbReference>
<dbReference type="InterPro" id="IPR036291">
    <property type="entry name" value="NAD(P)-bd_dom_sf"/>
</dbReference>
<dbReference type="OrthoDB" id="271711at2"/>
<dbReference type="Gene3D" id="1.10.1040.10">
    <property type="entry name" value="N-(1-d-carboxylethyl)-l-norvaline Dehydrogenase, domain 2"/>
    <property type="match status" value="1"/>
</dbReference>
<accession>R3WH31</accession>
<dbReference type="HOGENOM" id="CLU_037833_0_0_9"/>
<keyword evidence="6" id="KW-1185">Reference proteome</keyword>
<dbReference type="Pfam" id="PF08125">
    <property type="entry name" value="Mannitol_dh_C"/>
    <property type="match status" value="1"/>
</dbReference>
<evidence type="ECO:0000259" key="4">
    <source>
        <dbReference type="Pfam" id="PF08125"/>
    </source>
</evidence>
<dbReference type="Pfam" id="PF01232">
    <property type="entry name" value="Mannitol_dh"/>
    <property type="match status" value="1"/>
</dbReference>
<dbReference type="GO" id="GO:0008926">
    <property type="term" value="F:mannitol-1-phosphate 5-dehydrogenase activity"/>
    <property type="evidence" value="ECO:0007669"/>
    <property type="project" value="UniProtKB-EC"/>
</dbReference>
<dbReference type="PATRIC" id="fig|1158610.3.peg.3535"/>
<dbReference type="eggNOG" id="COG0246">
    <property type="taxonomic scope" value="Bacteria"/>
</dbReference>
<dbReference type="AlphaFoldDB" id="R3WH31"/>
<gene>
    <name evidence="5" type="ORF">UC3_03536</name>
</gene>
<evidence type="ECO:0008006" key="7">
    <source>
        <dbReference type="Google" id="ProtNLM"/>
    </source>
</evidence>
<dbReference type="InterPro" id="IPR050988">
    <property type="entry name" value="Mannitol_DH/Oxidoreductase"/>
</dbReference>
<proteinExistence type="predicted"/>
<dbReference type="PANTHER" id="PTHR43362">
    <property type="entry name" value="MANNITOL DEHYDROGENASE DSF1-RELATED"/>
    <property type="match status" value="1"/>
</dbReference>
<evidence type="ECO:0000313" key="5">
    <source>
        <dbReference type="EMBL" id="EOL41205.1"/>
    </source>
</evidence>
<comment type="caution">
    <text evidence="5">The sequence shown here is derived from an EMBL/GenBank/DDBJ whole genome shotgun (WGS) entry which is preliminary data.</text>
</comment>
<keyword evidence="1" id="KW-0560">Oxidoreductase</keyword>
<dbReference type="InterPro" id="IPR013131">
    <property type="entry name" value="Mannitol_DH_N"/>
</dbReference>
<protein>
    <recommendedName>
        <fullName evidence="7">Fructuronate reductase</fullName>
    </recommendedName>
</protein>
<evidence type="ECO:0000313" key="6">
    <source>
        <dbReference type="Proteomes" id="UP000013785"/>
    </source>
</evidence>
<name>R3WH31_9ENTE</name>
<reference evidence="5 6" key="1">
    <citation type="submission" date="2013-02" db="EMBL/GenBank/DDBJ databases">
        <title>The Genome Sequence of Enterococcus phoeniculicola BAA-412.</title>
        <authorList>
            <consortium name="The Broad Institute Genome Sequencing Platform"/>
            <consortium name="The Broad Institute Genome Sequencing Center for Infectious Disease"/>
            <person name="Earl A.M."/>
            <person name="Gilmore M.S."/>
            <person name="Lebreton F."/>
            <person name="Walker B."/>
            <person name="Young S.K."/>
            <person name="Zeng Q."/>
            <person name="Gargeya S."/>
            <person name="Fitzgerald M."/>
            <person name="Haas B."/>
            <person name="Abouelleil A."/>
            <person name="Alvarado L."/>
            <person name="Arachchi H.M."/>
            <person name="Berlin A.M."/>
            <person name="Chapman S.B."/>
            <person name="Dewar J."/>
            <person name="Goldberg J."/>
            <person name="Griggs A."/>
            <person name="Gujja S."/>
            <person name="Hansen M."/>
            <person name="Howarth C."/>
            <person name="Imamovic A."/>
            <person name="Larimer J."/>
            <person name="McCowan C."/>
            <person name="Murphy C."/>
            <person name="Neiman D."/>
            <person name="Pearson M."/>
            <person name="Priest M."/>
            <person name="Roberts A."/>
            <person name="Saif S."/>
            <person name="Shea T."/>
            <person name="Sisk P."/>
            <person name="Sykes S."/>
            <person name="Wortman J."/>
            <person name="Nusbaum C."/>
            <person name="Birren B."/>
        </authorList>
    </citation>
    <scope>NUCLEOTIDE SEQUENCE [LARGE SCALE GENOMIC DNA]</scope>
    <source>
        <strain evidence="5 6">ATCC BAA-412</strain>
    </source>
</reference>
<dbReference type="Gene3D" id="3.40.50.720">
    <property type="entry name" value="NAD(P)-binding Rossmann-like Domain"/>
    <property type="match status" value="1"/>
</dbReference>
<evidence type="ECO:0000256" key="2">
    <source>
        <dbReference type="ARBA" id="ARBA00048615"/>
    </source>
</evidence>
<dbReference type="SUPFAM" id="SSF51735">
    <property type="entry name" value="NAD(P)-binding Rossmann-fold domains"/>
    <property type="match status" value="1"/>
</dbReference>
<dbReference type="InterPro" id="IPR013328">
    <property type="entry name" value="6PGD_dom2"/>
</dbReference>